<reference evidence="9" key="1">
    <citation type="submission" date="2016-11" db="UniProtKB">
        <authorList>
            <consortium name="WormBaseParasite"/>
        </authorList>
    </citation>
    <scope>IDENTIFICATION</scope>
</reference>
<dbReference type="eggNOG" id="KOG4393">
    <property type="taxonomic scope" value="Eukaryota"/>
</dbReference>
<dbReference type="InterPro" id="IPR020094">
    <property type="entry name" value="TruA/RsuA/RluB/E/F_N"/>
</dbReference>
<organism evidence="7 9">
    <name type="scientific">Bursaphelenchus xylophilus</name>
    <name type="common">Pinewood nematode worm</name>
    <name type="synonym">Aphelenchoides xylophilus</name>
    <dbReference type="NCBI Taxonomy" id="6326"/>
    <lineage>
        <taxon>Eukaryota</taxon>
        <taxon>Metazoa</taxon>
        <taxon>Ecdysozoa</taxon>
        <taxon>Nematoda</taxon>
        <taxon>Chromadorea</taxon>
        <taxon>Rhabditida</taxon>
        <taxon>Tylenchina</taxon>
        <taxon>Tylenchomorpha</taxon>
        <taxon>Aphelenchoidea</taxon>
        <taxon>Aphelenchoididae</taxon>
        <taxon>Bursaphelenchus</taxon>
    </lineage>
</organism>
<keyword evidence="3 4" id="KW-0413">Isomerase</keyword>
<dbReference type="Pfam" id="PF01416">
    <property type="entry name" value="PseudoU_synth_1"/>
    <property type="match status" value="1"/>
</dbReference>
<dbReference type="AlphaFoldDB" id="A0A1I7S3B0"/>
<gene>
    <name evidence="6" type="ORF">BXYJ_LOCUS9298</name>
</gene>
<sequence>MHNRYLLWLRFDGSHFNGFAKAGGKGYGVIDFLYPALSRVLAHKNVDRFNVFPCSRTDTDVHVLRAPVVLNVPKDVVRLDIDRESLLQEINTTFQTFYPNSVEALDFHWVSPGFCARKHAIYRRYIYRFRVARTMEWYTQFEKTPSLACFSERFYALTVPSGFDIAKSNKACEMLMGTHNVASFLKHPLRVRGTEWQGVMRNIDLIRIVSGEPITGIEDPHFEYFNFEVISKSFVREQIRRMVRIIVKCGYEDRYIDHLRIMLRCPDPATFIQLGHRASNGKGLYLVDVVYDKDHFENPVPFYKHPIDRIDESSLL</sequence>
<dbReference type="InterPro" id="IPR001406">
    <property type="entry name" value="PsdUridine_synth_TruA"/>
</dbReference>
<dbReference type="InterPro" id="IPR020097">
    <property type="entry name" value="PsdUridine_synth_TruA_a/b_dom"/>
</dbReference>
<evidence type="ECO:0000313" key="9">
    <source>
        <dbReference type="WBParaSite" id="BXY_0749100.1"/>
    </source>
</evidence>
<comment type="similarity">
    <text evidence="1 4">Belongs to the tRNA pseudouridine synthase TruA family.</text>
</comment>
<protein>
    <recommendedName>
        <fullName evidence="4">tRNA pseudouridine synthase</fullName>
        <ecNumber evidence="4">5.4.99.12</ecNumber>
    </recommendedName>
</protein>
<dbReference type="SUPFAM" id="SSF55120">
    <property type="entry name" value="Pseudouridine synthase"/>
    <property type="match status" value="1"/>
</dbReference>
<dbReference type="GO" id="GO:0031119">
    <property type="term" value="P:tRNA pseudouridine synthesis"/>
    <property type="evidence" value="ECO:0007669"/>
    <property type="project" value="TreeGrafter"/>
</dbReference>
<dbReference type="Proteomes" id="UP000095284">
    <property type="component" value="Unplaced"/>
</dbReference>
<evidence type="ECO:0000313" key="7">
    <source>
        <dbReference type="Proteomes" id="UP000095284"/>
    </source>
</evidence>
<evidence type="ECO:0000259" key="5">
    <source>
        <dbReference type="Pfam" id="PF01416"/>
    </source>
</evidence>
<dbReference type="PANTHER" id="PTHR11142:SF0">
    <property type="entry name" value="TRNA PSEUDOURIDINE SYNTHASE-LIKE 1"/>
    <property type="match status" value="1"/>
</dbReference>
<dbReference type="InterPro" id="IPR020103">
    <property type="entry name" value="PsdUridine_synth_cat_dom_sf"/>
</dbReference>
<dbReference type="Gene3D" id="3.30.70.660">
    <property type="entry name" value="Pseudouridine synthase I, catalytic domain, C-terminal subdomain"/>
    <property type="match status" value="1"/>
</dbReference>
<dbReference type="EMBL" id="CAJFDI010000004">
    <property type="protein sequence ID" value="CAD5226753.1"/>
    <property type="molecule type" value="Genomic_DNA"/>
</dbReference>
<dbReference type="SMR" id="A0A1I7S3B0"/>
<keyword evidence="8" id="KW-1185">Reference proteome</keyword>
<name>A0A1I7S3B0_BURXY</name>
<evidence type="ECO:0000313" key="8">
    <source>
        <dbReference type="Proteomes" id="UP000659654"/>
    </source>
</evidence>
<feature type="domain" description="Pseudouridine synthase I TruA alpha/beta" evidence="5">
    <location>
        <begin position="171"/>
        <end position="292"/>
    </location>
</feature>
<dbReference type="Proteomes" id="UP000582659">
    <property type="component" value="Unassembled WGS sequence"/>
</dbReference>
<accession>A0A1I7S3B0</accession>
<dbReference type="InterPro" id="IPR020095">
    <property type="entry name" value="PsdUridine_synth_TruA_C"/>
</dbReference>
<dbReference type="PANTHER" id="PTHR11142">
    <property type="entry name" value="PSEUDOURIDYLATE SYNTHASE"/>
    <property type="match status" value="1"/>
</dbReference>
<dbReference type="Proteomes" id="UP000659654">
    <property type="component" value="Unassembled WGS sequence"/>
</dbReference>
<evidence type="ECO:0000256" key="2">
    <source>
        <dbReference type="ARBA" id="ARBA00022694"/>
    </source>
</evidence>
<dbReference type="EC" id="5.4.99.12" evidence="4"/>
<keyword evidence="2 4" id="KW-0819">tRNA processing</keyword>
<evidence type="ECO:0000313" key="6">
    <source>
        <dbReference type="EMBL" id="CAD5226753.1"/>
    </source>
</evidence>
<evidence type="ECO:0000256" key="4">
    <source>
        <dbReference type="RuleBase" id="RU003792"/>
    </source>
</evidence>
<dbReference type="GO" id="GO:0160147">
    <property type="term" value="F:tRNA pseudouridine(38-40) synthase activity"/>
    <property type="evidence" value="ECO:0007669"/>
    <property type="project" value="UniProtKB-EC"/>
</dbReference>
<comment type="catalytic activity">
    <reaction evidence="4">
        <text>uridine(38/39/40) in tRNA = pseudouridine(38/39/40) in tRNA</text>
        <dbReference type="Rhea" id="RHEA:22376"/>
        <dbReference type="Rhea" id="RHEA-COMP:10085"/>
        <dbReference type="Rhea" id="RHEA-COMP:10087"/>
        <dbReference type="ChEBI" id="CHEBI:65314"/>
        <dbReference type="ChEBI" id="CHEBI:65315"/>
        <dbReference type="EC" id="5.4.99.12"/>
    </reaction>
</comment>
<reference evidence="6" key="2">
    <citation type="submission" date="2020-09" db="EMBL/GenBank/DDBJ databases">
        <authorList>
            <person name="Kikuchi T."/>
        </authorList>
    </citation>
    <scope>NUCLEOTIDE SEQUENCE</scope>
    <source>
        <strain evidence="6">Ka4C1</strain>
    </source>
</reference>
<dbReference type="WBParaSite" id="BXY_0749100.1">
    <property type="protein sequence ID" value="BXY_0749100.1"/>
    <property type="gene ID" value="BXY_0749100"/>
</dbReference>
<dbReference type="Gene3D" id="3.30.70.580">
    <property type="entry name" value="Pseudouridine synthase I, catalytic domain, N-terminal subdomain"/>
    <property type="match status" value="1"/>
</dbReference>
<dbReference type="EMBL" id="CAJFCV020000004">
    <property type="protein sequence ID" value="CAG9116182.1"/>
    <property type="molecule type" value="Genomic_DNA"/>
</dbReference>
<proteinExistence type="inferred from homology"/>
<dbReference type="GO" id="GO:0003723">
    <property type="term" value="F:RNA binding"/>
    <property type="evidence" value="ECO:0007669"/>
    <property type="project" value="InterPro"/>
</dbReference>
<evidence type="ECO:0000256" key="3">
    <source>
        <dbReference type="ARBA" id="ARBA00023235"/>
    </source>
</evidence>
<dbReference type="OrthoDB" id="271910at2759"/>
<evidence type="ECO:0000256" key="1">
    <source>
        <dbReference type="ARBA" id="ARBA00009375"/>
    </source>
</evidence>